<proteinExistence type="inferred from homology"/>
<dbReference type="InterPro" id="IPR052021">
    <property type="entry name" value="Type-I_RS_S_subunit"/>
</dbReference>
<protein>
    <submittedName>
        <fullName evidence="5">Restriction endonuclease subunit S</fullName>
    </submittedName>
</protein>
<evidence type="ECO:0000256" key="1">
    <source>
        <dbReference type="ARBA" id="ARBA00010923"/>
    </source>
</evidence>
<dbReference type="CDD" id="cd16961">
    <property type="entry name" value="RMtype1_S_TRD-CR_like"/>
    <property type="match status" value="1"/>
</dbReference>
<feature type="domain" description="Type I restriction modification DNA specificity" evidence="4">
    <location>
        <begin position="61"/>
        <end position="161"/>
    </location>
</feature>
<dbReference type="PANTHER" id="PTHR30408">
    <property type="entry name" value="TYPE-1 RESTRICTION ENZYME ECOKI SPECIFICITY PROTEIN"/>
    <property type="match status" value="1"/>
</dbReference>
<dbReference type="Proteomes" id="UP001319080">
    <property type="component" value="Unassembled WGS sequence"/>
</dbReference>
<gene>
    <name evidence="5" type="ORF">KK062_19860</name>
</gene>
<dbReference type="InterPro" id="IPR044946">
    <property type="entry name" value="Restrct_endonuc_typeI_TRD_sf"/>
</dbReference>
<dbReference type="RefSeq" id="WP_254086083.1">
    <property type="nucleotide sequence ID" value="NZ_JAHESE010000023.1"/>
</dbReference>
<reference evidence="5 6" key="1">
    <citation type="submission" date="2021-05" db="EMBL/GenBank/DDBJ databases">
        <title>A Polyphasic approach of four new species of the genus Ohtaekwangia: Ohtaekwangia histidinii sp. nov., Ohtaekwangia cretensis sp. nov., Ohtaekwangia indiensis sp. nov., Ohtaekwangia reichenbachii sp. nov. from diverse environment.</title>
        <authorList>
            <person name="Octaviana S."/>
        </authorList>
    </citation>
    <scope>NUCLEOTIDE SEQUENCE [LARGE SCALE GENOMIC DNA]</scope>
    <source>
        <strain evidence="5 6">PWU5</strain>
    </source>
</reference>
<comment type="caution">
    <text evidence="5">The sequence shown here is derived from an EMBL/GenBank/DDBJ whole genome shotgun (WGS) entry which is preliminary data.</text>
</comment>
<accession>A0AAP2DZM6</accession>
<dbReference type="EMBL" id="JAHESE010000023">
    <property type="protein sequence ID" value="MBT1710510.1"/>
    <property type="molecule type" value="Genomic_DNA"/>
</dbReference>
<organism evidence="5 6">
    <name type="scientific">Dawidia cretensis</name>
    <dbReference type="NCBI Taxonomy" id="2782350"/>
    <lineage>
        <taxon>Bacteria</taxon>
        <taxon>Pseudomonadati</taxon>
        <taxon>Bacteroidota</taxon>
        <taxon>Cytophagia</taxon>
        <taxon>Cytophagales</taxon>
        <taxon>Chryseotaleaceae</taxon>
        <taxon>Dawidia</taxon>
    </lineage>
</organism>
<dbReference type="GO" id="GO:0004519">
    <property type="term" value="F:endonuclease activity"/>
    <property type="evidence" value="ECO:0007669"/>
    <property type="project" value="UniProtKB-KW"/>
</dbReference>
<dbReference type="AlphaFoldDB" id="A0AAP2DZM6"/>
<dbReference type="InterPro" id="IPR000055">
    <property type="entry name" value="Restrct_endonuc_typeI_TRD"/>
</dbReference>
<dbReference type="Gene3D" id="3.90.220.20">
    <property type="entry name" value="DNA methylase specificity domains"/>
    <property type="match status" value="1"/>
</dbReference>
<comment type="similarity">
    <text evidence="1">Belongs to the type-I restriction system S methylase family.</text>
</comment>
<name>A0AAP2DZM6_9BACT</name>
<keyword evidence="5" id="KW-0255">Endonuclease</keyword>
<dbReference type="GO" id="GO:0003677">
    <property type="term" value="F:DNA binding"/>
    <property type="evidence" value="ECO:0007669"/>
    <property type="project" value="UniProtKB-KW"/>
</dbReference>
<evidence type="ECO:0000256" key="2">
    <source>
        <dbReference type="ARBA" id="ARBA00022747"/>
    </source>
</evidence>
<evidence type="ECO:0000313" key="6">
    <source>
        <dbReference type="Proteomes" id="UP001319080"/>
    </source>
</evidence>
<keyword evidence="2" id="KW-0680">Restriction system</keyword>
<dbReference type="PANTHER" id="PTHR30408:SF12">
    <property type="entry name" value="TYPE I RESTRICTION ENZYME MJAVIII SPECIFICITY SUBUNIT"/>
    <property type="match status" value="1"/>
</dbReference>
<keyword evidence="3" id="KW-0238">DNA-binding</keyword>
<dbReference type="SUPFAM" id="SSF116734">
    <property type="entry name" value="DNA methylase specificity domain"/>
    <property type="match status" value="1"/>
</dbReference>
<keyword evidence="5" id="KW-0540">Nuclease</keyword>
<evidence type="ECO:0000256" key="3">
    <source>
        <dbReference type="ARBA" id="ARBA00023125"/>
    </source>
</evidence>
<sequence>MIPVEELPAVLSGIWAGYSFRSKLSHTPGGTLHVLQMKDLEEHYTAIGSSLTCICFDTMPEKFLLQAGDVLFLAKGANNYATAYTPVLPRVVPASAFFILRPNIQKIDPGYLAWYINQAPVQHYLKTHAAGKHTPNINKNVIERITLPVPPLARQQAIATIDRLRREEMRLLRTIQERRAELIARQLLTVVPTPALYEPYA</sequence>
<evidence type="ECO:0000259" key="4">
    <source>
        <dbReference type="Pfam" id="PF01420"/>
    </source>
</evidence>
<keyword evidence="6" id="KW-1185">Reference proteome</keyword>
<evidence type="ECO:0000313" key="5">
    <source>
        <dbReference type="EMBL" id="MBT1710510.1"/>
    </source>
</evidence>
<keyword evidence="5" id="KW-0378">Hydrolase</keyword>
<dbReference type="Pfam" id="PF01420">
    <property type="entry name" value="Methylase_S"/>
    <property type="match status" value="1"/>
</dbReference>
<dbReference type="GO" id="GO:0009307">
    <property type="term" value="P:DNA restriction-modification system"/>
    <property type="evidence" value="ECO:0007669"/>
    <property type="project" value="UniProtKB-KW"/>
</dbReference>